<reference evidence="1" key="2">
    <citation type="journal article" date="2010" name="Nature">
        <title>Comparative genomics reveals mobile pathogenicity chromosomes in Fusarium.</title>
        <authorList>
            <person name="Ma L.J."/>
            <person name="van der Does H.C."/>
            <person name="Borkovich K.A."/>
            <person name="Coleman J.J."/>
            <person name="Daboussi M.J."/>
            <person name="Di Pietro A."/>
            <person name="Dufresne M."/>
            <person name="Freitag M."/>
            <person name="Grabherr M."/>
            <person name="Henrissat B."/>
            <person name="Houterman P.M."/>
            <person name="Kang S."/>
            <person name="Shim W.B."/>
            <person name="Woloshuk C."/>
            <person name="Xie X."/>
            <person name="Xu J.R."/>
            <person name="Antoniw J."/>
            <person name="Baker S.E."/>
            <person name="Bluhm B.H."/>
            <person name="Breakspear A."/>
            <person name="Brown D.W."/>
            <person name="Butchko R.A."/>
            <person name="Chapman S."/>
            <person name="Coulson R."/>
            <person name="Coutinho P.M."/>
            <person name="Danchin E.G."/>
            <person name="Diener A."/>
            <person name="Gale L.R."/>
            <person name="Gardiner D.M."/>
            <person name="Goff S."/>
            <person name="Hammond-Kosack K.E."/>
            <person name="Hilburn K."/>
            <person name="Hua-Van A."/>
            <person name="Jonkers W."/>
            <person name="Kazan K."/>
            <person name="Kodira C.D."/>
            <person name="Koehrsen M."/>
            <person name="Kumar L."/>
            <person name="Lee Y.H."/>
            <person name="Li L."/>
            <person name="Manners J.M."/>
            <person name="Miranda-Saavedra D."/>
            <person name="Mukherjee M."/>
            <person name="Park G."/>
            <person name="Park J."/>
            <person name="Park S.Y."/>
            <person name="Proctor R.H."/>
            <person name="Regev A."/>
            <person name="Ruiz-Roldan M.C."/>
            <person name="Sain D."/>
            <person name="Sakthikumar S."/>
            <person name="Sykes S."/>
            <person name="Schwartz D.C."/>
            <person name="Turgeon B.G."/>
            <person name="Wapinski I."/>
            <person name="Yoder O."/>
            <person name="Young S."/>
            <person name="Zeng Q."/>
            <person name="Zhou S."/>
            <person name="Galagan J."/>
            <person name="Cuomo C.A."/>
            <person name="Kistler H.C."/>
            <person name="Rep M."/>
        </authorList>
    </citation>
    <scope>NUCLEOTIDE SEQUENCE [LARGE SCALE GENOMIC DNA]</scope>
    <source>
        <strain evidence="1">4287</strain>
    </source>
</reference>
<evidence type="ECO:0000313" key="2">
    <source>
        <dbReference type="Proteomes" id="UP000009097"/>
    </source>
</evidence>
<dbReference type="Proteomes" id="UP000009097">
    <property type="component" value="Unassembled WGS sequence"/>
</dbReference>
<sequence length="57" mass="6288">MAGEFVAGQLEILRGICKVNHVNNLVCGWPLSGSCKGVARPVKSEQAKRKFTEEWTN</sequence>
<dbReference type="VEuPathDB" id="FungiDB:FOXG_22589"/>
<reference evidence="1" key="1">
    <citation type="submission" date="2007-04" db="EMBL/GenBank/DDBJ databases">
        <authorList>
            <consortium name="The Broad Institute Genome Sequencing Platform"/>
            <person name="Birren B."/>
            <person name="Lander E."/>
            <person name="Galagan J."/>
            <person name="Nusbaum C."/>
            <person name="Devon K."/>
            <person name="Ma L.-J."/>
            <person name="Jaffe D."/>
            <person name="Butler J."/>
            <person name="Alvarez P."/>
            <person name="Gnerre S."/>
            <person name="Grabherr M."/>
            <person name="Kleber M."/>
            <person name="Mauceli E."/>
            <person name="Brockman W."/>
            <person name="MacCallum I.A."/>
            <person name="Young S."/>
            <person name="LaButti K."/>
            <person name="DeCaprio D."/>
            <person name="Crawford M."/>
            <person name="Koehrsen M."/>
            <person name="Engels R."/>
            <person name="Montgomery P."/>
            <person name="Pearson M."/>
            <person name="Howarth C."/>
            <person name="Larson L."/>
            <person name="White J."/>
            <person name="O'Leary S."/>
            <person name="Kodira C."/>
            <person name="Zeng Q."/>
            <person name="Yandava C."/>
            <person name="Alvarado L."/>
            <person name="Kistler C."/>
            <person name="Shim W.-B."/>
            <person name="Kang S."/>
            <person name="Woloshuk C."/>
        </authorList>
    </citation>
    <scope>NUCLEOTIDE SEQUENCE</scope>
    <source>
        <strain evidence="1">4287</strain>
    </source>
</reference>
<dbReference type="GeneID" id="28963295"/>
<accession>A0A0J9WAB2</accession>
<gene>
    <name evidence="1" type="ORF">FOXG_22589</name>
</gene>
<dbReference type="RefSeq" id="XP_018257565.1">
    <property type="nucleotide sequence ID" value="XM_018403005.1"/>
</dbReference>
<proteinExistence type="predicted"/>
<evidence type="ECO:0000313" key="1">
    <source>
        <dbReference type="EMBL" id="KNB19520.1"/>
    </source>
</evidence>
<protein>
    <submittedName>
        <fullName evidence="1">Uncharacterized protein</fullName>
    </submittedName>
</protein>
<dbReference type="KEGG" id="fox:FOXG_22589"/>
<organism evidence="1 2">
    <name type="scientific">Fusarium oxysporum f. sp. lycopersici (strain 4287 / CBS 123668 / FGSC 9935 / NRRL 34936)</name>
    <name type="common">Fusarium vascular wilt of tomato</name>
    <dbReference type="NCBI Taxonomy" id="426428"/>
    <lineage>
        <taxon>Eukaryota</taxon>
        <taxon>Fungi</taxon>
        <taxon>Dikarya</taxon>
        <taxon>Ascomycota</taxon>
        <taxon>Pezizomycotina</taxon>
        <taxon>Sordariomycetes</taxon>
        <taxon>Hypocreomycetidae</taxon>
        <taxon>Hypocreales</taxon>
        <taxon>Nectriaceae</taxon>
        <taxon>Fusarium</taxon>
        <taxon>Fusarium oxysporum species complex</taxon>
    </lineage>
</organism>
<dbReference type="AlphaFoldDB" id="A0A0J9WAB2"/>
<name>A0A0J9WAB2_FUSO4</name>
<dbReference type="EMBL" id="DS231733">
    <property type="protein sequence ID" value="KNB19520.1"/>
    <property type="molecule type" value="Genomic_DNA"/>
</dbReference>